<dbReference type="GeneTree" id="ENSGT00650000093443"/>
<dbReference type="InterPro" id="IPR052754">
    <property type="entry name" value="NTPase_KAP_P-loop"/>
</dbReference>
<keyword evidence="1" id="KW-0472">Membrane</keyword>
<proteinExistence type="predicted"/>
<feature type="transmembrane region" description="Helical" evidence="1">
    <location>
        <begin position="167"/>
        <end position="193"/>
    </location>
</feature>
<dbReference type="Bgee" id="ENSXETG00000034158">
    <property type="expression patterns" value="Expressed in intestine and 1 other cell type or tissue"/>
</dbReference>
<dbReference type="Pfam" id="PF23307">
    <property type="entry name" value="SAM_KIDINS220"/>
    <property type="match status" value="1"/>
</dbReference>
<evidence type="ECO:0000256" key="1">
    <source>
        <dbReference type="SAM" id="Phobius"/>
    </source>
</evidence>
<evidence type="ECO:0000259" key="3">
    <source>
        <dbReference type="Pfam" id="PF23307"/>
    </source>
</evidence>
<dbReference type="Pfam" id="PF07693">
    <property type="entry name" value="KAP_NTPase"/>
    <property type="match status" value="1"/>
</dbReference>
<dbReference type="PANTHER" id="PTHR22674">
    <property type="entry name" value="NTPASE, KAP FAMILY P-LOOP DOMAIN-CONTAINING 1"/>
    <property type="match status" value="1"/>
</dbReference>
<dbReference type="RefSeq" id="XP_031746061.1">
    <property type="nucleotide sequence ID" value="XM_031890201.1"/>
</dbReference>
<reference evidence="4" key="2">
    <citation type="submission" date="2020-05" db="UniProtKB">
        <authorList>
            <consortium name="Ensembl"/>
        </authorList>
    </citation>
    <scope>IDENTIFICATION</scope>
</reference>
<feature type="domain" description="KAP NTPase" evidence="2">
    <location>
        <begin position="13"/>
        <end position="450"/>
    </location>
</feature>
<feature type="domain" description="Kinase D-interacting substrate of 220 kDa-like SAM" evidence="3">
    <location>
        <begin position="627"/>
        <end position="692"/>
    </location>
</feature>
<dbReference type="Ensembl" id="ENSXETT00000060418">
    <property type="protein sequence ID" value="ENSXETP00000058306"/>
    <property type="gene ID" value="ENSXETG00000034158"/>
</dbReference>
<dbReference type="AlphaFoldDB" id="A0A6I8PN94"/>
<evidence type="ECO:0000313" key="6">
    <source>
        <dbReference type="RefSeq" id="XP_031746061.1"/>
    </source>
</evidence>
<dbReference type="PANTHER" id="PTHR22674:SF8">
    <property type="entry name" value="KAP NTPASE DOMAIN-CONTAINING PROTEIN"/>
    <property type="match status" value="1"/>
</dbReference>
<protein>
    <submittedName>
        <fullName evidence="4">Uncharacterized XB5936512</fullName>
    </submittedName>
    <submittedName>
        <fullName evidence="6">Uncharacterized protein LOC100144969 isoform X1</fullName>
    </submittedName>
</protein>
<reference evidence="6" key="3">
    <citation type="submission" date="2025-04" db="UniProtKB">
        <authorList>
            <consortium name="RefSeq"/>
        </authorList>
    </citation>
    <scope>IDENTIFICATION</scope>
    <source>
        <strain evidence="6">Nigerian</strain>
        <tissue evidence="6">Liver and blood</tissue>
    </source>
</reference>
<dbReference type="OrthoDB" id="10015264at2759"/>
<reference evidence="4" key="1">
    <citation type="journal article" date="2010" name="Science">
        <title>The genome of the Western clawed frog Xenopus tropicalis.</title>
        <authorList>
            <person name="Hellsten U."/>
            <person name="Harland R.M."/>
            <person name="Gilchrist M.J."/>
            <person name="Hendrix D."/>
            <person name="Jurka J."/>
            <person name="Kapitonov V."/>
            <person name="Ovcharenko I."/>
            <person name="Putnam N.H."/>
            <person name="Shu S."/>
            <person name="Taher L."/>
            <person name="Blitz I.L."/>
            <person name="Blumberg B."/>
            <person name="Dichmann D.S."/>
            <person name="Dubchak I."/>
            <person name="Amaya E."/>
            <person name="Detter J.C."/>
            <person name="Fletcher R."/>
            <person name="Gerhard D.S."/>
            <person name="Goodstein D."/>
            <person name="Graves T."/>
            <person name="Grigoriev I.V."/>
            <person name="Grimwood J."/>
            <person name="Kawashima T."/>
            <person name="Lindquist E."/>
            <person name="Lucas S.M."/>
            <person name="Mead P.E."/>
            <person name="Mitros T."/>
            <person name="Ogino H."/>
            <person name="Ohta Y."/>
            <person name="Poliakov A.V."/>
            <person name="Pollet N."/>
            <person name="Robert J."/>
            <person name="Salamov A."/>
            <person name="Sater A.K."/>
            <person name="Schmutz J."/>
            <person name="Terry A."/>
            <person name="Vize P.D."/>
            <person name="Warren W.C."/>
            <person name="Wells D."/>
            <person name="Wills A."/>
            <person name="Wilson R.K."/>
            <person name="Zimmerman L.B."/>
            <person name="Zorn A.M."/>
            <person name="Grainger R."/>
            <person name="Grammer T."/>
            <person name="Khokha M.K."/>
            <person name="Richardson P.M."/>
            <person name="Rokhsar D.S."/>
        </authorList>
    </citation>
    <scope>NUCLEOTIDE SEQUENCE [LARGE SCALE GENOMIC DNA]</scope>
    <source>
        <strain evidence="4">Nigerian</strain>
    </source>
</reference>
<keyword evidence="1" id="KW-0812">Transmembrane</keyword>
<evidence type="ECO:0000313" key="7">
    <source>
        <dbReference type="Xenbase" id="XB-GENE-5936513"/>
    </source>
</evidence>
<organism evidence="4">
    <name type="scientific">Xenopus tropicalis</name>
    <name type="common">Western clawed frog</name>
    <name type="synonym">Silurana tropicalis</name>
    <dbReference type="NCBI Taxonomy" id="8364"/>
    <lineage>
        <taxon>Eukaryota</taxon>
        <taxon>Metazoa</taxon>
        <taxon>Chordata</taxon>
        <taxon>Craniata</taxon>
        <taxon>Vertebrata</taxon>
        <taxon>Euteleostomi</taxon>
        <taxon>Amphibia</taxon>
        <taxon>Batrachia</taxon>
        <taxon>Anura</taxon>
        <taxon>Pipoidea</taxon>
        <taxon>Pipidae</taxon>
        <taxon>Xenopodinae</taxon>
        <taxon>Xenopus</taxon>
        <taxon>Silurana</taxon>
    </lineage>
</organism>
<accession>A0A6I8PN94</accession>
<evidence type="ECO:0000313" key="5">
    <source>
        <dbReference type="Proteomes" id="UP000008143"/>
    </source>
</evidence>
<dbReference type="InterPro" id="IPR011646">
    <property type="entry name" value="KAP_P-loop"/>
</dbReference>
<evidence type="ECO:0000313" key="4">
    <source>
        <dbReference type="Ensembl" id="ENSXETP00000058306"/>
    </source>
</evidence>
<dbReference type="AGR" id="Xenbase:XB-GENE-5936513"/>
<dbReference type="InterPro" id="IPR057092">
    <property type="entry name" value="SAM_KIDINS220"/>
</dbReference>
<keyword evidence="5" id="KW-1185">Reference proteome</keyword>
<dbReference type="Proteomes" id="UP000008143">
    <property type="component" value="Chromosome 8"/>
</dbReference>
<sequence length="747" mass="84878">MVRPDLLTKDDVYCFSLAKALYYVTTPVTVGFYAPWGRRTDILLSKVESYLRAETFRKEQEELKRTGQRTRKCSGKDLLTLLFLMIFHHPVITEWHKERQNIQYVFIRFSAWEYAGSDQLWAGLVTTLCDGIEHFFGLAPISVYRVVCKKTKIIDAPLKQEWVNKRFLCIPLWLATIMVILLGIGVGALILIFGFPVGDVSGDVLTAVESVGATVVGISAAGVLRAAVLVIKNTIITQKGKVEQKMNRTDMSSQLGFMSDVKREVKIITRYIQLIEIFQRRKIRIVLEITNLDKCLPDKIVGVLNAMNILLSDPNAPFISVLSVDPSIIIDCVENSELLKGIGNNGYRFLNRIITLPFSVPRMDCDTKLLLMTQIIQGKEALTGDMEEEGDIIQATSQTPSDIDQLLRRRSLNGSSDIPLMVTSHEESGQSTTLLPEKLPKTKDLIAKAFQYLFHDTLKDYITDNVIHIRRMVNTIIITIRLMIRSVPRSKINPKKVTEWVLLATQWPCRLSWILQCIEDEQQKMSLEQNGAQNKSQKYSGFFLWDVYEKSLEELDAIKINITHLLDLDGDPELFHKLIKDNFTVSEANFFLPFTINLDYSMKRQMELLRGSNNLWEAKKSRRLTTLSLLNMSVEDVCIEMNKLGFKNKILQKYQDKIRTHNLNGRALVYSDNNEIKEALCMGLGDWTLFSVYFLGVMPPPAGPTFSAAASTIQNPLSCSGSRENMLKASRPTLFYPTDELDKVDLS</sequence>
<evidence type="ECO:0000259" key="2">
    <source>
        <dbReference type="Pfam" id="PF07693"/>
    </source>
</evidence>
<gene>
    <name evidence="4 7" type="primary">XB5936512</name>
    <name evidence="6" type="synonym">LOC100144969</name>
</gene>
<keyword evidence="1" id="KW-1133">Transmembrane helix</keyword>
<feature type="transmembrane region" description="Helical" evidence="1">
    <location>
        <begin position="213"/>
        <end position="231"/>
    </location>
</feature>
<feature type="transmembrane region" description="Helical" evidence="1">
    <location>
        <begin position="20"/>
        <end position="36"/>
    </location>
</feature>
<dbReference type="OMA" id="MKGMANN"/>
<dbReference type="Xenbase" id="XB-GENE-5936513">
    <property type="gene designation" value="XB5936512"/>
</dbReference>
<name>A0A6I8PN94_XENTR</name>